<gene>
    <name evidence="1" type="ORF">TIFTF001_052880</name>
</gene>
<protein>
    <submittedName>
        <fullName evidence="1">Uncharacterized protein</fullName>
    </submittedName>
</protein>
<dbReference type="EMBL" id="BTGU01011704">
    <property type="protein sequence ID" value="GMN72610.1"/>
    <property type="molecule type" value="Genomic_DNA"/>
</dbReference>
<keyword evidence="2" id="KW-1185">Reference proteome</keyword>
<dbReference type="Proteomes" id="UP001187192">
    <property type="component" value="Unassembled WGS sequence"/>
</dbReference>
<comment type="caution">
    <text evidence="1">The sequence shown here is derived from an EMBL/GenBank/DDBJ whole genome shotgun (WGS) entry which is preliminary data.</text>
</comment>
<evidence type="ECO:0000313" key="2">
    <source>
        <dbReference type="Proteomes" id="UP001187192"/>
    </source>
</evidence>
<reference evidence="1" key="1">
    <citation type="submission" date="2023-07" db="EMBL/GenBank/DDBJ databases">
        <title>draft genome sequence of fig (Ficus carica).</title>
        <authorList>
            <person name="Takahashi T."/>
            <person name="Nishimura K."/>
        </authorList>
    </citation>
    <scope>NUCLEOTIDE SEQUENCE</scope>
</reference>
<organism evidence="1 2">
    <name type="scientific">Ficus carica</name>
    <name type="common">Common fig</name>
    <dbReference type="NCBI Taxonomy" id="3494"/>
    <lineage>
        <taxon>Eukaryota</taxon>
        <taxon>Viridiplantae</taxon>
        <taxon>Streptophyta</taxon>
        <taxon>Embryophyta</taxon>
        <taxon>Tracheophyta</taxon>
        <taxon>Spermatophyta</taxon>
        <taxon>Magnoliopsida</taxon>
        <taxon>eudicotyledons</taxon>
        <taxon>Gunneridae</taxon>
        <taxon>Pentapetalae</taxon>
        <taxon>rosids</taxon>
        <taxon>fabids</taxon>
        <taxon>Rosales</taxon>
        <taxon>Moraceae</taxon>
        <taxon>Ficeae</taxon>
        <taxon>Ficus</taxon>
    </lineage>
</organism>
<evidence type="ECO:0000313" key="1">
    <source>
        <dbReference type="EMBL" id="GMN72610.1"/>
    </source>
</evidence>
<name>A0AA88EG92_FICCA</name>
<proteinExistence type="predicted"/>
<dbReference type="AlphaFoldDB" id="A0AA88EG92"/>
<accession>A0AA88EG92</accession>
<sequence>MAARHVVLAEQKLIVHVYAIVGLDWPPPTTPWLCTTVSNLPAILDARLWRDGAADC</sequence>